<sequence>MRDASAGAARMEGPAAEKGAAAAAAPAVAGAGTGNDAGWSDRYSRQIRFAPIGEGGQRRLGEAAVLIVGAGALGASLAQHMVRAGVGLVRLADRDYVEPSNLQRQVLFDEEDARRALPKAVAAARRLRGINSAVTIEEHVTDVGRQEAAALAAGVELVLDGTDNAAARLALNDACYSQGIPFLYGGVTGAQGMSATFVPGETACLRCLIGGEDAGGDGATCDTAGVISPAVELIAALQAGEALKWLAGDREAMRGTWLSASLWPFAIRETRLPAPQADCPVCGGGRTAAAERGADASGLRQSADSSGRGSASSSLEDASADRDGAGVSREGASANSGQSFAAAVLCGRDTVQVTLGRRLPLDDFERRWRSEGVAVDRNPYLLRGTFAGNVRLVLFPDGRVLVQGITDAAEAVRLCGEYVNDLEADKEAG</sequence>
<feature type="domain" description="THIF-type NAD/FAD binding fold" evidence="3">
    <location>
        <begin position="43"/>
        <end position="281"/>
    </location>
</feature>
<keyword evidence="5" id="KW-1185">Reference proteome</keyword>
<organism evidence="4 5">
    <name type="scientific">Paenibacillus darwinianus</name>
    <dbReference type="NCBI Taxonomy" id="1380763"/>
    <lineage>
        <taxon>Bacteria</taxon>
        <taxon>Bacillati</taxon>
        <taxon>Bacillota</taxon>
        <taxon>Bacilli</taxon>
        <taxon>Bacillales</taxon>
        <taxon>Paenibacillaceae</taxon>
        <taxon>Paenibacillus</taxon>
    </lineage>
</organism>
<name>A0A9W5S1T2_9BACL</name>
<evidence type="ECO:0000313" key="5">
    <source>
        <dbReference type="Proteomes" id="UP000053750"/>
    </source>
</evidence>
<dbReference type="InterPro" id="IPR045886">
    <property type="entry name" value="ThiF/MoeB/HesA"/>
</dbReference>
<dbReference type="PANTHER" id="PTHR10953:SF102">
    <property type="entry name" value="ADENYLYLTRANSFERASE AND SULFURTRANSFERASE MOCS3"/>
    <property type="match status" value="1"/>
</dbReference>
<comment type="caution">
    <text evidence="4">The sequence shown here is derived from an EMBL/GenBank/DDBJ whole genome shotgun (WGS) entry which is preliminary data.</text>
</comment>
<feature type="region of interest" description="Disordered" evidence="2">
    <location>
        <begin position="292"/>
        <end position="333"/>
    </location>
</feature>
<dbReference type="EMBL" id="JFHU01000118">
    <property type="protein sequence ID" value="EXX88698.1"/>
    <property type="molecule type" value="Genomic_DNA"/>
</dbReference>
<feature type="non-terminal residue" evidence="4">
    <location>
        <position position="429"/>
    </location>
</feature>
<protein>
    <submittedName>
        <fullName evidence="4">Thiamine biosynthesis protein ThiF</fullName>
    </submittedName>
</protein>
<reference evidence="4 5" key="1">
    <citation type="submission" date="2014-02" db="EMBL/GenBank/DDBJ databases">
        <title>Genome sequence of Paenibacillus darwinianus reveals adaptive mechanisms for survival in Antarctic soils.</title>
        <authorList>
            <person name="Dsouza M."/>
            <person name="Taylor M.W."/>
            <person name="Turner S.J."/>
            <person name="Aislabie J."/>
        </authorList>
    </citation>
    <scope>NUCLEOTIDE SEQUENCE [LARGE SCALE GENOMIC DNA]</scope>
    <source>
        <strain evidence="4 5">CE1</strain>
    </source>
</reference>
<dbReference type="Gene3D" id="3.40.50.720">
    <property type="entry name" value="NAD(P)-binding Rossmann-like Domain"/>
    <property type="match status" value="1"/>
</dbReference>
<evidence type="ECO:0000256" key="1">
    <source>
        <dbReference type="ARBA" id="ARBA00009919"/>
    </source>
</evidence>
<dbReference type="GO" id="GO:0004792">
    <property type="term" value="F:thiosulfate-cyanide sulfurtransferase activity"/>
    <property type="evidence" value="ECO:0007669"/>
    <property type="project" value="TreeGrafter"/>
</dbReference>
<proteinExistence type="inferred from homology"/>
<dbReference type="GO" id="GO:0016779">
    <property type="term" value="F:nucleotidyltransferase activity"/>
    <property type="evidence" value="ECO:0007669"/>
    <property type="project" value="TreeGrafter"/>
</dbReference>
<dbReference type="InterPro" id="IPR000594">
    <property type="entry name" value="ThiF_NAD_FAD-bd"/>
</dbReference>
<dbReference type="FunFam" id="3.40.50.720:FF:000080">
    <property type="entry name" value="Thiazole biosynthesis adenylyltransferase ThiF"/>
    <property type="match status" value="1"/>
</dbReference>
<dbReference type="PANTHER" id="PTHR10953">
    <property type="entry name" value="UBIQUITIN-ACTIVATING ENZYME E1"/>
    <property type="match status" value="1"/>
</dbReference>
<comment type="similarity">
    <text evidence="1">Belongs to the HesA/MoeB/ThiF family.</text>
</comment>
<dbReference type="SUPFAM" id="SSF69572">
    <property type="entry name" value="Activating enzymes of the ubiquitin-like proteins"/>
    <property type="match status" value="1"/>
</dbReference>
<dbReference type="Pfam" id="PF00899">
    <property type="entry name" value="ThiF"/>
    <property type="match status" value="1"/>
</dbReference>
<accession>A0A9W5S1T2</accession>
<dbReference type="GO" id="GO:0008641">
    <property type="term" value="F:ubiquitin-like modifier activating enzyme activity"/>
    <property type="evidence" value="ECO:0007669"/>
    <property type="project" value="InterPro"/>
</dbReference>
<dbReference type="RefSeq" id="WP_223299311.1">
    <property type="nucleotide sequence ID" value="NZ_KK082248.1"/>
</dbReference>
<feature type="compositionally biased region" description="Low complexity" evidence="2">
    <location>
        <begin position="292"/>
        <end position="317"/>
    </location>
</feature>
<evidence type="ECO:0000256" key="2">
    <source>
        <dbReference type="SAM" id="MobiDB-lite"/>
    </source>
</evidence>
<dbReference type="GO" id="GO:0005829">
    <property type="term" value="C:cytosol"/>
    <property type="evidence" value="ECO:0007669"/>
    <property type="project" value="TreeGrafter"/>
</dbReference>
<dbReference type="CDD" id="cd00757">
    <property type="entry name" value="ThiF_MoeB_HesA_family"/>
    <property type="match status" value="1"/>
</dbReference>
<dbReference type="InterPro" id="IPR035985">
    <property type="entry name" value="Ubiquitin-activating_enz"/>
</dbReference>
<gene>
    <name evidence="4" type="ORF">BG53_01480</name>
</gene>
<evidence type="ECO:0000313" key="4">
    <source>
        <dbReference type="EMBL" id="EXX88698.1"/>
    </source>
</evidence>
<dbReference type="GO" id="GO:0008146">
    <property type="term" value="F:sulfotransferase activity"/>
    <property type="evidence" value="ECO:0007669"/>
    <property type="project" value="TreeGrafter"/>
</dbReference>
<dbReference type="Proteomes" id="UP000053750">
    <property type="component" value="Unassembled WGS sequence"/>
</dbReference>
<dbReference type="AlphaFoldDB" id="A0A9W5S1T2"/>
<evidence type="ECO:0000259" key="3">
    <source>
        <dbReference type="Pfam" id="PF00899"/>
    </source>
</evidence>